<dbReference type="KEGG" id="tzo:THMIRHAT_22660"/>
<dbReference type="AlphaFoldDB" id="A0A6F8PRA6"/>
<sequence length="61" mass="7217">MFVIIVPNNIQSKTSKSTVKKQNARTQYNIYFIALYNPKNEARRTHRAHLDAYEKSAYLDR</sequence>
<dbReference type="Proteomes" id="UP000501466">
    <property type="component" value="Chromosome"/>
</dbReference>
<evidence type="ECO:0000313" key="1">
    <source>
        <dbReference type="EMBL" id="BBP44520.1"/>
    </source>
</evidence>
<name>A0A6F8PRA6_9GAMM</name>
<organism evidence="1 2">
    <name type="scientific">Thiosulfativibrio zosterae</name>
    <dbReference type="NCBI Taxonomy" id="2675053"/>
    <lineage>
        <taxon>Bacteria</taxon>
        <taxon>Pseudomonadati</taxon>
        <taxon>Pseudomonadota</taxon>
        <taxon>Gammaproteobacteria</taxon>
        <taxon>Thiotrichales</taxon>
        <taxon>Piscirickettsiaceae</taxon>
        <taxon>Thiosulfativibrio</taxon>
    </lineage>
</organism>
<proteinExistence type="predicted"/>
<accession>A0A6F8PRA6</accession>
<protein>
    <submittedName>
        <fullName evidence="1">Uncharacterized protein</fullName>
    </submittedName>
</protein>
<gene>
    <name evidence="1" type="ORF">THMIRHAT_22660</name>
</gene>
<reference evidence="2" key="1">
    <citation type="submission" date="2019-11" db="EMBL/GenBank/DDBJ databases">
        <title>Isolation and characterization of two novel species in the genus Thiomicrorhabdus.</title>
        <authorList>
            <person name="Mochizuki J."/>
            <person name="Kojima H."/>
            <person name="Fukui M."/>
        </authorList>
    </citation>
    <scope>NUCLEOTIDE SEQUENCE [LARGE SCALE GENOMIC DNA]</scope>
    <source>
        <strain evidence="2">AkT22</strain>
    </source>
</reference>
<evidence type="ECO:0000313" key="2">
    <source>
        <dbReference type="Proteomes" id="UP000501466"/>
    </source>
</evidence>
<keyword evidence="2" id="KW-1185">Reference proteome</keyword>
<dbReference type="EMBL" id="AP021888">
    <property type="protein sequence ID" value="BBP44520.1"/>
    <property type="molecule type" value="Genomic_DNA"/>
</dbReference>